<protein>
    <submittedName>
        <fullName evidence="2">Uncharacterized protein</fullName>
    </submittedName>
</protein>
<dbReference type="EMBL" id="CP036318">
    <property type="protein sequence ID" value="QDV56944.1"/>
    <property type="molecule type" value="Genomic_DNA"/>
</dbReference>
<feature type="compositionally biased region" description="Low complexity" evidence="1">
    <location>
        <begin position="97"/>
        <end position="107"/>
    </location>
</feature>
<feature type="region of interest" description="Disordered" evidence="1">
    <location>
        <begin position="97"/>
        <end position="124"/>
    </location>
</feature>
<dbReference type="RefSeq" id="WP_145285930.1">
    <property type="nucleotide sequence ID" value="NZ_CP036318.1"/>
</dbReference>
<evidence type="ECO:0000313" key="2">
    <source>
        <dbReference type="EMBL" id="QDV56944.1"/>
    </source>
</evidence>
<organism evidence="2 3">
    <name type="scientific">Rosistilla oblonga</name>
    <dbReference type="NCBI Taxonomy" id="2527990"/>
    <lineage>
        <taxon>Bacteria</taxon>
        <taxon>Pseudomonadati</taxon>
        <taxon>Planctomycetota</taxon>
        <taxon>Planctomycetia</taxon>
        <taxon>Pirellulales</taxon>
        <taxon>Pirellulaceae</taxon>
        <taxon>Rosistilla</taxon>
    </lineage>
</organism>
<evidence type="ECO:0000256" key="1">
    <source>
        <dbReference type="SAM" id="MobiDB-lite"/>
    </source>
</evidence>
<evidence type="ECO:0000313" key="3">
    <source>
        <dbReference type="Proteomes" id="UP000316770"/>
    </source>
</evidence>
<feature type="compositionally biased region" description="Low complexity" evidence="1">
    <location>
        <begin position="115"/>
        <end position="124"/>
    </location>
</feature>
<accession>A0A518IV27</accession>
<proteinExistence type="predicted"/>
<dbReference type="AlphaFoldDB" id="A0A518IV27"/>
<feature type="region of interest" description="Disordered" evidence="1">
    <location>
        <begin position="11"/>
        <end position="80"/>
    </location>
</feature>
<gene>
    <name evidence="2" type="ORF">Mal33_29450</name>
</gene>
<keyword evidence="3" id="KW-1185">Reference proteome</keyword>
<name>A0A518IV27_9BACT</name>
<reference evidence="2 3" key="1">
    <citation type="submission" date="2019-02" db="EMBL/GenBank/DDBJ databases">
        <title>Deep-cultivation of Planctomycetes and their phenomic and genomic characterization uncovers novel biology.</title>
        <authorList>
            <person name="Wiegand S."/>
            <person name="Jogler M."/>
            <person name="Boedeker C."/>
            <person name="Pinto D."/>
            <person name="Vollmers J."/>
            <person name="Rivas-Marin E."/>
            <person name="Kohn T."/>
            <person name="Peeters S.H."/>
            <person name="Heuer A."/>
            <person name="Rast P."/>
            <person name="Oberbeckmann S."/>
            <person name="Bunk B."/>
            <person name="Jeske O."/>
            <person name="Meyerdierks A."/>
            <person name="Storesund J.E."/>
            <person name="Kallscheuer N."/>
            <person name="Luecker S."/>
            <person name="Lage O.M."/>
            <person name="Pohl T."/>
            <person name="Merkel B.J."/>
            <person name="Hornburger P."/>
            <person name="Mueller R.-W."/>
            <person name="Bruemmer F."/>
            <person name="Labrenz M."/>
            <person name="Spormann A.M."/>
            <person name="Op den Camp H."/>
            <person name="Overmann J."/>
            <person name="Amann R."/>
            <person name="Jetten M.S.M."/>
            <person name="Mascher T."/>
            <person name="Medema M.H."/>
            <person name="Devos D.P."/>
            <person name="Kaster A.-K."/>
            <person name="Ovreas L."/>
            <person name="Rohde M."/>
            <person name="Galperin M.Y."/>
            <person name="Jogler C."/>
        </authorList>
    </citation>
    <scope>NUCLEOTIDE SEQUENCE [LARGE SCALE GENOMIC DNA]</scope>
    <source>
        <strain evidence="2 3">Mal33</strain>
    </source>
</reference>
<dbReference type="Proteomes" id="UP000316770">
    <property type="component" value="Chromosome"/>
</dbReference>
<sequence>MNADEIQALLDAAPQNLGPATSVAVLNEPDDTEQPDAQADSSESDDSSWTPEFGAEEEPAADLSQAGEDPPSAPETDTAAATPAAIAPESIAAAAPAANPTPVVAPTKNTPDESPAPVAAASSTPAPVVAATLPMWIKLTTGGTLVLSIAATSLGFINRSVLESEVDRLEIANASLNDRCDFQQTLCQRLMGNPGDRDRPFWDARPHVLDLDQAFLAQIPTQVGDVNVIRTRPTSLNDRGELNFEITNPNALTLHRGQLIIRTSDQPHDPSRAYDYDALRAWQKTVTTKTYELGELPAGQTRQILASVQPVDDSDELPQYVDFEIVFGYYSTTGDSSPLATSAN</sequence>